<reference evidence="4 5" key="2">
    <citation type="submission" date="2017-08" db="EMBL/GenBank/DDBJ databases">
        <authorList>
            <person name="de Groot N.N."/>
        </authorList>
    </citation>
    <scope>NUCLEOTIDE SEQUENCE [LARGE SCALE GENOMIC DNA]</scope>
    <source>
        <strain evidence="4">Orrdi1</strain>
    </source>
</reference>
<dbReference type="PANTHER" id="PTHR42928">
    <property type="entry name" value="TRICARBOXYLATE-BINDING PROTEIN"/>
    <property type="match status" value="1"/>
</dbReference>
<evidence type="ECO:0000313" key="3">
    <source>
        <dbReference type="EMBL" id="SBT27420.1"/>
    </source>
</evidence>
<dbReference type="InterPro" id="IPR005064">
    <property type="entry name" value="BUG"/>
</dbReference>
<dbReference type="CDD" id="cd13578">
    <property type="entry name" value="PBP2_Bug27"/>
    <property type="match status" value="1"/>
</dbReference>
<dbReference type="STRING" id="1851544.ODI_02322"/>
<evidence type="ECO:0000313" key="5">
    <source>
        <dbReference type="Proteomes" id="UP000078558"/>
    </source>
</evidence>
<dbReference type="PANTHER" id="PTHR42928:SF5">
    <property type="entry name" value="BLR1237 PROTEIN"/>
    <property type="match status" value="1"/>
</dbReference>
<evidence type="ECO:0000256" key="1">
    <source>
        <dbReference type="ARBA" id="ARBA00006987"/>
    </source>
</evidence>
<keyword evidence="5" id="KW-1185">Reference proteome</keyword>
<dbReference type="EMBL" id="FLRC01000054">
    <property type="protein sequence ID" value="SBT27420.1"/>
    <property type="molecule type" value="Genomic_DNA"/>
</dbReference>
<comment type="similarity">
    <text evidence="1">Belongs to the UPF0065 (bug) family.</text>
</comment>
<name>A0A1C3K7D0_9BURK</name>
<dbReference type="RefSeq" id="WP_067759026.1">
    <property type="nucleotide sequence ID" value="NZ_LT907988.1"/>
</dbReference>
<feature type="chain" id="PRO_5015062781" evidence="2">
    <location>
        <begin position="21"/>
        <end position="318"/>
    </location>
</feature>
<dbReference type="EMBL" id="LT907988">
    <property type="protein sequence ID" value="SOE48307.1"/>
    <property type="molecule type" value="Genomic_DNA"/>
</dbReference>
<feature type="signal peptide" evidence="2">
    <location>
        <begin position="1"/>
        <end position="20"/>
    </location>
</feature>
<proteinExistence type="inferred from homology"/>
<keyword evidence="2" id="KW-0732">Signal</keyword>
<dbReference type="Gene3D" id="3.40.190.150">
    <property type="entry name" value="Bordetella uptake gene, domain 1"/>
    <property type="match status" value="1"/>
</dbReference>
<dbReference type="SUPFAM" id="SSF53850">
    <property type="entry name" value="Periplasmic binding protein-like II"/>
    <property type="match status" value="1"/>
</dbReference>
<evidence type="ECO:0000313" key="4">
    <source>
        <dbReference type="EMBL" id="SOE48307.1"/>
    </source>
</evidence>
<dbReference type="KEGG" id="odi:ODI_R1363"/>
<dbReference type="OrthoDB" id="8677147at2"/>
<evidence type="ECO:0000256" key="2">
    <source>
        <dbReference type="SAM" id="SignalP"/>
    </source>
</evidence>
<organism evidence="3 5">
    <name type="scientific">Orrella dioscoreae</name>
    <dbReference type="NCBI Taxonomy" id="1851544"/>
    <lineage>
        <taxon>Bacteria</taxon>
        <taxon>Pseudomonadati</taxon>
        <taxon>Pseudomonadota</taxon>
        <taxon>Betaproteobacteria</taxon>
        <taxon>Burkholderiales</taxon>
        <taxon>Alcaligenaceae</taxon>
        <taxon>Orrella</taxon>
    </lineage>
</organism>
<accession>A0A1C3K7D0</accession>
<dbReference type="Pfam" id="PF03401">
    <property type="entry name" value="TctC"/>
    <property type="match status" value="1"/>
</dbReference>
<reference evidence="3 5" key="1">
    <citation type="submission" date="2016-06" db="EMBL/GenBank/DDBJ databases">
        <authorList>
            <person name="Kjaerup R.B."/>
            <person name="Dalgaard T.S."/>
            <person name="Juul-Madsen H.R."/>
        </authorList>
    </citation>
    <scope>NUCLEOTIDE SEQUENCE [LARGE SCALE GENOMIC DNA]</scope>
    <source>
        <strain evidence="3">Orrdi1</strain>
    </source>
</reference>
<dbReference type="AlphaFoldDB" id="A0A1C3K7D0"/>
<sequence length="318" mass="33151">MIRTLLLASMVALAAAPAHAQAYPDRPVKLVAPIPPGGAGDMVARLLANAASQELGQQVIVDNRPGATGNIGTTLVARSPADGYTLLFCSIGNCAVNASLYANPGYKLLEDFRPVMLIGSSINVLTAGPDTGIDSLQTLITRAKAGNISYASSGVGASNHLGGELLKVSAGIPMLHVPYKGSGPAINDLLGGQVDVFFDNEPSILPFVRTGKVKALAVTGKTRSANLPDVPTLVELGYADFVIEPWYAIAVPKDTPDDVVARLSSALRAALAQEKVQQTLRAAGITPAGGTPEQLDTLIRSEVTRWAQLIKQQNIQGN</sequence>
<dbReference type="Proteomes" id="UP000078558">
    <property type="component" value="Chromosome I"/>
</dbReference>
<dbReference type="Gene3D" id="3.40.190.10">
    <property type="entry name" value="Periplasmic binding protein-like II"/>
    <property type="match status" value="1"/>
</dbReference>
<protein>
    <submittedName>
        <fullName evidence="3">Tricarboxylate transport protein TctC</fullName>
    </submittedName>
</protein>
<gene>
    <name evidence="3" type="ORF">ODI_02322</name>
    <name evidence="4" type="ORF">ODI_R1363</name>
</gene>
<dbReference type="InterPro" id="IPR042100">
    <property type="entry name" value="Bug_dom1"/>
</dbReference>
<dbReference type="PIRSF" id="PIRSF017082">
    <property type="entry name" value="YflP"/>
    <property type="match status" value="1"/>
</dbReference>